<dbReference type="PANTHER" id="PTHR37305">
    <property type="entry name" value="INTEGRAL MEMBRANE PROTEIN-RELATED"/>
    <property type="match status" value="1"/>
</dbReference>
<name>A0A1M5IP85_9BACI</name>
<dbReference type="EMBL" id="FQVW01000025">
    <property type="protein sequence ID" value="SHG30046.1"/>
    <property type="molecule type" value="Genomic_DNA"/>
</dbReference>
<gene>
    <name evidence="2" type="ORF">SAMN05216225_102521</name>
</gene>
<dbReference type="OrthoDB" id="2446350at2"/>
<keyword evidence="1" id="KW-0472">Membrane</keyword>
<keyword evidence="1" id="KW-1133">Transmembrane helix</keyword>
<dbReference type="AlphaFoldDB" id="A0A1M5IP85"/>
<evidence type="ECO:0000256" key="1">
    <source>
        <dbReference type="SAM" id="Phobius"/>
    </source>
</evidence>
<dbReference type="STRING" id="930117.SAMN05216225_102521"/>
<feature type="transmembrane region" description="Helical" evidence="1">
    <location>
        <begin position="295"/>
        <end position="317"/>
    </location>
</feature>
<organism evidence="2 3">
    <name type="scientific">Ornithinibacillus halophilus</name>
    <dbReference type="NCBI Taxonomy" id="930117"/>
    <lineage>
        <taxon>Bacteria</taxon>
        <taxon>Bacillati</taxon>
        <taxon>Bacillota</taxon>
        <taxon>Bacilli</taxon>
        <taxon>Bacillales</taxon>
        <taxon>Bacillaceae</taxon>
        <taxon>Ornithinibacillus</taxon>
    </lineage>
</organism>
<reference evidence="2 3" key="1">
    <citation type="submission" date="2016-11" db="EMBL/GenBank/DDBJ databases">
        <authorList>
            <person name="Jaros S."/>
            <person name="Januszkiewicz K."/>
            <person name="Wedrychowicz H."/>
        </authorList>
    </citation>
    <scope>NUCLEOTIDE SEQUENCE [LARGE SCALE GENOMIC DNA]</scope>
    <source>
        <strain evidence="2 3">IBRC-M 10683</strain>
    </source>
</reference>
<accession>A0A1M5IP85</accession>
<evidence type="ECO:0000313" key="2">
    <source>
        <dbReference type="EMBL" id="SHG30046.1"/>
    </source>
</evidence>
<sequence length="409" mass="47572">MNNLLLFESKKIMKTLYFIILIIALFSFVSFYFVYNFVHTERADDYIYKNETVKSNFQSTIEELSITEESNAANKEEIEFFVNEIEELDMLSEAAKNYDWNTILNYEIANGEELVKMSPSQNVYTWPTGFTYEVVYEKNKWLLEHNIQPVFPIHSNSEITAYDRVFDTAIIEEIAYDFYNKYDSSSVYFLYLLIGVGLNIGGAIFFLFLFGNVVTREDIGRNGPINFLATMPLKSWKVIWSKLITTVLLTFLILLATALWGLLLGIIFDRFGDWNYPVLIYKPDSSFRFMEMGNFILLSMLLFFIVLIFCYSWLFLYSVLVKQTFMTIVLTIVTLVLGNLLSGSDIGRGLSFAPYNPFNYFQINDIITMEYALTAENFSFTIWNGIFSLLISSFIILFASYLIFKRKAK</sequence>
<dbReference type="RefSeq" id="WP_072890813.1">
    <property type="nucleotide sequence ID" value="NZ_FQVW01000025.1"/>
</dbReference>
<evidence type="ECO:0000313" key="3">
    <source>
        <dbReference type="Proteomes" id="UP000183988"/>
    </source>
</evidence>
<evidence type="ECO:0008006" key="4">
    <source>
        <dbReference type="Google" id="ProtNLM"/>
    </source>
</evidence>
<feature type="transmembrane region" description="Helical" evidence="1">
    <location>
        <begin position="382"/>
        <end position="404"/>
    </location>
</feature>
<keyword evidence="1" id="KW-0812">Transmembrane</keyword>
<feature type="transmembrane region" description="Helical" evidence="1">
    <location>
        <begin position="324"/>
        <end position="342"/>
    </location>
</feature>
<feature type="transmembrane region" description="Helical" evidence="1">
    <location>
        <begin position="188"/>
        <end position="211"/>
    </location>
</feature>
<feature type="transmembrane region" description="Helical" evidence="1">
    <location>
        <begin position="16"/>
        <end position="35"/>
    </location>
</feature>
<protein>
    <recommendedName>
        <fullName evidence="4">ABC-type transport system involved in multi-copper enzyme maturation, permease component</fullName>
    </recommendedName>
</protein>
<proteinExistence type="predicted"/>
<keyword evidence="3" id="KW-1185">Reference proteome</keyword>
<dbReference type="Proteomes" id="UP000183988">
    <property type="component" value="Unassembled WGS sequence"/>
</dbReference>
<feature type="transmembrane region" description="Helical" evidence="1">
    <location>
        <begin position="243"/>
        <end position="268"/>
    </location>
</feature>
<dbReference type="PANTHER" id="PTHR37305:SF1">
    <property type="entry name" value="MEMBRANE PROTEIN"/>
    <property type="match status" value="1"/>
</dbReference>